<dbReference type="CDD" id="cd19096">
    <property type="entry name" value="AKR_Fe-S_oxidoreductase"/>
    <property type="match status" value="1"/>
</dbReference>
<dbReference type="PANTHER" id="PTHR43312">
    <property type="entry name" value="D-THREO-ALDOSE 1-DEHYDROGENASE"/>
    <property type="match status" value="1"/>
</dbReference>
<name>A0A9X2F6H8_9BACT</name>
<dbReference type="InterPro" id="IPR023210">
    <property type="entry name" value="NADP_OxRdtase_dom"/>
</dbReference>
<dbReference type="InterPro" id="IPR020471">
    <property type="entry name" value="AKR"/>
</dbReference>
<gene>
    <name evidence="2" type="ORF">NG895_01220</name>
</gene>
<dbReference type="SUPFAM" id="SSF51430">
    <property type="entry name" value="NAD(P)-linked oxidoreductase"/>
    <property type="match status" value="1"/>
</dbReference>
<dbReference type="PANTHER" id="PTHR43312:SF2">
    <property type="entry name" value="OXIDOREDUCTASE"/>
    <property type="match status" value="1"/>
</dbReference>
<dbReference type="PRINTS" id="PR00069">
    <property type="entry name" value="ALDKETRDTASE"/>
</dbReference>
<evidence type="ECO:0000259" key="1">
    <source>
        <dbReference type="Pfam" id="PF00248"/>
    </source>
</evidence>
<dbReference type="Proteomes" id="UP001155241">
    <property type="component" value="Unassembled WGS sequence"/>
</dbReference>
<proteinExistence type="predicted"/>
<dbReference type="InterPro" id="IPR036812">
    <property type="entry name" value="NAD(P)_OxRdtase_dom_sf"/>
</dbReference>
<dbReference type="FunFam" id="3.20.20.100:FF:000070">
    <property type="entry name" value="Aldo/keto reductase"/>
    <property type="match status" value="1"/>
</dbReference>
<dbReference type="AlphaFoldDB" id="A0A9X2F6H8"/>
<evidence type="ECO:0000313" key="3">
    <source>
        <dbReference type="Proteomes" id="UP001155241"/>
    </source>
</evidence>
<evidence type="ECO:0000313" key="2">
    <source>
        <dbReference type="EMBL" id="MCO6042517.1"/>
    </source>
</evidence>
<accession>A0A9X2F6H8</accession>
<dbReference type="Pfam" id="PF00248">
    <property type="entry name" value="Aldo_ket_red"/>
    <property type="match status" value="1"/>
</dbReference>
<dbReference type="InterPro" id="IPR053135">
    <property type="entry name" value="AKR2_Oxidoreductase"/>
</dbReference>
<reference evidence="2" key="1">
    <citation type="submission" date="2022-06" db="EMBL/GenBank/DDBJ databases">
        <title>Aeoliella straminimaris, a novel planctomycete from sediments.</title>
        <authorList>
            <person name="Vitorino I.R."/>
            <person name="Lage O.M."/>
        </authorList>
    </citation>
    <scope>NUCLEOTIDE SEQUENCE</scope>
    <source>
        <strain evidence="2">ICT_H6.2</strain>
    </source>
</reference>
<dbReference type="RefSeq" id="WP_252850619.1">
    <property type="nucleotide sequence ID" value="NZ_JAMXLR010000004.1"/>
</dbReference>
<feature type="domain" description="NADP-dependent oxidoreductase" evidence="1">
    <location>
        <begin position="29"/>
        <end position="222"/>
    </location>
</feature>
<dbReference type="Gene3D" id="3.20.20.100">
    <property type="entry name" value="NADP-dependent oxidoreductase domain"/>
    <property type="match status" value="1"/>
</dbReference>
<dbReference type="GO" id="GO:0016491">
    <property type="term" value="F:oxidoreductase activity"/>
    <property type="evidence" value="ECO:0007669"/>
    <property type="project" value="InterPro"/>
</dbReference>
<protein>
    <submittedName>
        <fullName evidence="2">Aldo/keto reductase</fullName>
    </submittedName>
</protein>
<comment type="caution">
    <text evidence="2">The sequence shown here is derived from an EMBL/GenBank/DDBJ whole genome shotgun (WGS) entry which is preliminary data.</text>
</comment>
<dbReference type="EMBL" id="JAMXLR010000004">
    <property type="protein sequence ID" value="MCO6042517.1"/>
    <property type="molecule type" value="Genomic_DNA"/>
</dbReference>
<sequence>MLAGMGYPGSMIYRTFGRTGLQMPVFSCGGMRYQQSWSDMPLAEVEAENQRNLEATIRRSVELGINHIETARGYGSSERQLGVVLPTFERDKLIVQTKIAPAADPAVFEQQFAESLERLNLEHVDLLAIHGINNHELLWQSTRPGGCLASARRLQAEGKARHIGFSTHASTDTILAALQHEGDGGFDYVNLHWYYINQSNWPAIELAHQLDMGVFIISPNDKGGMLYRPSDKLVELCRPLHPIVFNSLFCLSHPEVHTLSLGASKPSDFDLQMSSLELLDHAAGTIAPIVSRLDQAMVDAVGAEVATRFVEGLPDWEASPGYMNMQTMLWLRNVALAYDLTEYGKMRYNLLGNGGHWFEGLSAAHLDAISDEKFNQAVKDSPFAKEVRGWLAETHAMLGGAEIKRLSQGE</sequence>
<keyword evidence="3" id="KW-1185">Reference proteome</keyword>
<organism evidence="2 3">
    <name type="scientific">Aeoliella straminimaris</name>
    <dbReference type="NCBI Taxonomy" id="2954799"/>
    <lineage>
        <taxon>Bacteria</taxon>
        <taxon>Pseudomonadati</taxon>
        <taxon>Planctomycetota</taxon>
        <taxon>Planctomycetia</taxon>
        <taxon>Pirellulales</taxon>
        <taxon>Lacipirellulaceae</taxon>
        <taxon>Aeoliella</taxon>
    </lineage>
</organism>